<gene>
    <name evidence="3" type="ORF">D7M11_34215</name>
</gene>
<comment type="caution">
    <text evidence="3">The sequence shown here is derived from an EMBL/GenBank/DDBJ whole genome shotgun (WGS) entry which is preliminary data.</text>
</comment>
<feature type="transmembrane region" description="Helical" evidence="2">
    <location>
        <begin position="181"/>
        <end position="202"/>
    </location>
</feature>
<feature type="transmembrane region" description="Helical" evidence="2">
    <location>
        <begin position="46"/>
        <end position="69"/>
    </location>
</feature>
<feature type="transmembrane region" description="Helical" evidence="2">
    <location>
        <begin position="89"/>
        <end position="110"/>
    </location>
</feature>
<keyword evidence="2" id="KW-1133">Transmembrane helix</keyword>
<proteinExistence type="predicted"/>
<dbReference type="Pfam" id="PF10067">
    <property type="entry name" value="DUF2306"/>
    <property type="match status" value="1"/>
</dbReference>
<sequence>MRIKERSARRLVAALLLLSVIPLAAGVFRLASLAGGAEITPANARFFEAPLPVVLHILSTSVYAILGAFQFAPGLRRHKPGWHRAVGRLLVLCGLLAGLTGLWMTLFYPIPYGGKLLFSLRLLFGSSMVVSILLGFTAILRGDVTRHFAWMTRGYAIGLGAGTQVLTEMAGTLIIGPPGDLSKALFMGAGWVINLAVVEWAIRRGRARNNSKIQKDKRKNALHPHGTGTLER</sequence>
<feature type="transmembrane region" description="Helical" evidence="2">
    <location>
        <begin position="122"/>
        <end position="142"/>
    </location>
</feature>
<accession>A0A3B0AW57</accession>
<dbReference type="Proteomes" id="UP000282311">
    <property type="component" value="Unassembled WGS sequence"/>
</dbReference>
<evidence type="ECO:0000313" key="4">
    <source>
        <dbReference type="Proteomes" id="UP000282311"/>
    </source>
</evidence>
<dbReference type="InterPro" id="IPR018750">
    <property type="entry name" value="DUF2306_membrane"/>
</dbReference>
<dbReference type="EMBL" id="RBAH01000044">
    <property type="protein sequence ID" value="RKN64187.1"/>
    <property type="molecule type" value="Genomic_DNA"/>
</dbReference>
<dbReference type="OrthoDB" id="195502at2"/>
<keyword evidence="4" id="KW-1185">Reference proteome</keyword>
<protein>
    <submittedName>
        <fullName evidence="3">DUF2306 domain-containing protein</fullName>
    </submittedName>
</protein>
<keyword evidence="2" id="KW-0472">Membrane</keyword>
<evidence type="ECO:0000256" key="1">
    <source>
        <dbReference type="SAM" id="MobiDB-lite"/>
    </source>
</evidence>
<reference evidence="3 4" key="1">
    <citation type="journal article" date="2007" name="Int. J. Syst. Evol. Microbiol.">
        <title>Paenibacillus ginsengarvi sp. nov., isolated from soil from ginseng cultivation.</title>
        <authorList>
            <person name="Yoon M.H."/>
            <person name="Ten L.N."/>
            <person name="Im W.T."/>
        </authorList>
    </citation>
    <scope>NUCLEOTIDE SEQUENCE [LARGE SCALE GENOMIC DNA]</scope>
    <source>
        <strain evidence="3 4">KCTC 13059</strain>
    </source>
</reference>
<evidence type="ECO:0000313" key="3">
    <source>
        <dbReference type="EMBL" id="RKN64187.1"/>
    </source>
</evidence>
<feature type="region of interest" description="Disordered" evidence="1">
    <location>
        <begin position="211"/>
        <end position="232"/>
    </location>
</feature>
<dbReference type="AlphaFoldDB" id="A0A3B0AW57"/>
<feature type="transmembrane region" description="Helical" evidence="2">
    <location>
        <begin position="154"/>
        <end position="175"/>
    </location>
</feature>
<dbReference type="RefSeq" id="WP_120751762.1">
    <property type="nucleotide sequence ID" value="NZ_RBAH01000044.1"/>
</dbReference>
<name>A0A3B0AW57_9BACL</name>
<keyword evidence="2" id="KW-0812">Transmembrane</keyword>
<feature type="compositionally biased region" description="Basic residues" evidence="1">
    <location>
        <begin position="211"/>
        <end position="222"/>
    </location>
</feature>
<evidence type="ECO:0000256" key="2">
    <source>
        <dbReference type="SAM" id="Phobius"/>
    </source>
</evidence>
<organism evidence="3 4">
    <name type="scientific">Paenibacillus ginsengarvi</name>
    <dbReference type="NCBI Taxonomy" id="400777"/>
    <lineage>
        <taxon>Bacteria</taxon>
        <taxon>Bacillati</taxon>
        <taxon>Bacillota</taxon>
        <taxon>Bacilli</taxon>
        <taxon>Bacillales</taxon>
        <taxon>Paenibacillaceae</taxon>
        <taxon>Paenibacillus</taxon>
    </lineage>
</organism>